<organism evidence="1">
    <name type="scientific">marine metagenome</name>
    <dbReference type="NCBI Taxonomy" id="408172"/>
    <lineage>
        <taxon>unclassified sequences</taxon>
        <taxon>metagenomes</taxon>
        <taxon>ecological metagenomes</taxon>
    </lineage>
</organism>
<protein>
    <submittedName>
        <fullName evidence="1">Uncharacterized protein</fullName>
    </submittedName>
</protein>
<sequence>MSKKYSFIIKDDHGADVYFEDLRVLQKHLHEYHSSGSSIHEEPDGSRFTVNDSFRKKIADLIRKVR</sequence>
<name>A0A382UIW0_9ZZZZ</name>
<gene>
    <name evidence="1" type="ORF">METZ01_LOCUS386482</name>
</gene>
<proteinExistence type="predicted"/>
<dbReference type="EMBL" id="UINC01144239">
    <property type="protein sequence ID" value="SVD33628.1"/>
    <property type="molecule type" value="Genomic_DNA"/>
</dbReference>
<reference evidence="1" key="1">
    <citation type="submission" date="2018-05" db="EMBL/GenBank/DDBJ databases">
        <authorList>
            <person name="Lanie J.A."/>
            <person name="Ng W.-L."/>
            <person name="Kazmierczak K.M."/>
            <person name="Andrzejewski T.M."/>
            <person name="Davidsen T.M."/>
            <person name="Wayne K.J."/>
            <person name="Tettelin H."/>
            <person name="Glass J.I."/>
            <person name="Rusch D."/>
            <person name="Podicherti R."/>
            <person name="Tsui H.-C.T."/>
            <person name="Winkler M.E."/>
        </authorList>
    </citation>
    <scope>NUCLEOTIDE SEQUENCE</scope>
</reference>
<evidence type="ECO:0000313" key="1">
    <source>
        <dbReference type="EMBL" id="SVD33628.1"/>
    </source>
</evidence>
<dbReference type="AlphaFoldDB" id="A0A382UIW0"/>
<accession>A0A382UIW0</accession>